<evidence type="ECO:0000256" key="6">
    <source>
        <dbReference type="ARBA" id="ARBA00022989"/>
    </source>
</evidence>
<comment type="caution">
    <text evidence="9">The sequence shown here is derived from an EMBL/GenBank/DDBJ whole genome shotgun (WGS) entry which is preliminary data.</text>
</comment>
<name>A0A7W5Z3P9_9HYPH</name>
<protein>
    <recommendedName>
        <fullName evidence="8">Probable membrane transporter protein</fullName>
    </recommendedName>
</protein>
<organism evidence="9 10">
    <name type="scientific">Pseudochelatococcus contaminans</name>
    <dbReference type="NCBI Taxonomy" id="1538103"/>
    <lineage>
        <taxon>Bacteria</taxon>
        <taxon>Pseudomonadati</taxon>
        <taxon>Pseudomonadota</taxon>
        <taxon>Alphaproteobacteria</taxon>
        <taxon>Hyphomicrobiales</taxon>
        <taxon>Chelatococcaceae</taxon>
        <taxon>Pseudochelatococcus</taxon>
    </lineage>
</organism>
<keyword evidence="5 8" id="KW-0812">Transmembrane</keyword>
<dbReference type="PANTHER" id="PTHR30269">
    <property type="entry name" value="TRANSMEMBRANE PROTEIN YFCA"/>
    <property type="match status" value="1"/>
</dbReference>
<keyword evidence="7 8" id="KW-0472">Membrane</keyword>
<evidence type="ECO:0000256" key="8">
    <source>
        <dbReference type="RuleBase" id="RU363041"/>
    </source>
</evidence>
<dbReference type="GO" id="GO:0005886">
    <property type="term" value="C:plasma membrane"/>
    <property type="evidence" value="ECO:0007669"/>
    <property type="project" value="UniProtKB-SubCell"/>
</dbReference>
<dbReference type="RefSeq" id="WP_183751164.1">
    <property type="nucleotide sequence ID" value="NZ_JACICC010000002.1"/>
</dbReference>
<proteinExistence type="inferred from homology"/>
<reference evidence="9 10" key="1">
    <citation type="submission" date="2020-08" db="EMBL/GenBank/DDBJ databases">
        <title>Genomic Encyclopedia of Type Strains, Phase IV (KMG-IV): sequencing the most valuable type-strain genomes for metagenomic binning, comparative biology and taxonomic classification.</title>
        <authorList>
            <person name="Goeker M."/>
        </authorList>
    </citation>
    <scope>NUCLEOTIDE SEQUENCE [LARGE SCALE GENOMIC DNA]</scope>
    <source>
        <strain evidence="9 10">DSM 28760</strain>
    </source>
</reference>
<dbReference type="InterPro" id="IPR052017">
    <property type="entry name" value="TSUP"/>
</dbReference>
<evidence type="ECO:0000256" key="1">
    <source>
        <dbReference type="ARBA" id="ARBA00004651"/>
    </source>
</evidence>
<feature type="transmembrane region" description="Helical" evidence="8">
    <location>
        <begin position="205"/>
        <end position="226"/>
    </location>
</feature>
<evidence type="ECO:0000256" key="3">
    <source>
        <dbReference type="ARBA" id="ARBA00022448"/>
    </source>
</evidence>
<dbReference type="AlphaFoldDB" id="A0A7W5Z3P9"/>
<dbReference type="PANTHER" id="PTHR30269:SF0">
    <property type="entry name" value="MEMBRANE TRANSPORTER PROTEIN YFCA-RELATED"/>
    <property type="match status" value="1"/>
</dbReference>
<feature type="transmembrane region" description="Helical" evidence="8">
    <location>
        <begin position="97"/>
        <end position="116"/>
    </location>
</feature>
<evidence type="ECO:0000313" key="10">
    <source>
        <dbReference type="Proteomes" id="UP000537592"/>
    </source>
</evidence>
<feature type="transmembrane region" description="Helical" evidence="8">
    <location>
        <begin position="71"/>
        <end position="91"/>
    </location>
</feature>
<keyword evidence="3" id="KW-0813">Transport</keyword>
<sequence length="253" mass="26846">MTELFLLVAGFLGGAVNALAGGGSFILLPALIVAGVPPVLANASNTYAAMPGYVSGAVGFWPSIRRYRHQLLGWSVVAVVFGYLGAELLLVVSDKTFAAIVPWLMLVAVLLFVFGGRIGPWLRSLSGERRGARRAGAVALWVFLAAICAYGGFFNAGLGILLLAFFSTAGLTDIHAMNGLKLWISALVALVAVVRFAWSGAIDWYNGSIALLGVTVGGYVAARYAFLIPAKALRIAIIIYGVLMTGWFFWQMP</sequence>
<evidence type="ECO:0000256" key="5">
    <source>
        <dbReference type="ARBA" id="ARBA00022692"/>
    </source>
</evidence>
<comment type="similarity">
    <text evidence="2 8">Belongs to the 4-toluene sulfonate uptake permease (TSUP) (TC 2.A.102) family.</text>
</comment>
<evidence type="ECO:0000256" key="2">
    <source>
        <dbReference type="ARBA" id="ARBA00009142"/>
    </source>
</evidence>
<feature type="transmembrane region" description="Helical" evidence="8">
    <location>
        <begin position="44"/>
        <end position="64"/>
    </location>
</feature>
<evidence type="ECO:0000313" key="9">
    <source>
        <dbReference type="EMBL" id="MBB3809177.1"/>
    </source>
</evidence>
<dbReference type="EMBL" id="JACICC010000002">
    <property type="protein sequence ID" value="MBB3809177.1"/>
    <property type="molecule type" value="Genomic_DNA"/>
</dbReference>
<comment type="subcellular location">
    <subcellularLocation>
        <location evidence="1 8">Cell membrane</location>
        <topology evidence="1 8">Multi-pass membrane protein</topology>
    </subcellularLocation>
</comment>
<keyword evidence="4 8" id="KW-1003">Cell membrane</keyword>
<keyword evidence="10" id="KW-1185">Reference proteome</keyword>
<dbReference type="Proteomes" id="UP000537592">
    <property type="component" value="Unassembled WGS sequence"/>
</dbReference>
<feature type="transmembrane region" description="Helical" evidence="8">
    <location>
        <begin position="137"/>
        <end position="168"/>
    </location>
</feature>
<evidence type="ECO:0000256" key="4">
    <source>
        <dbReference type="ARBA" id="ARBA00022475"/>
    </source>
</evidence>
<gene>
    <name evidence="9" type="ORF">FHS81_001247</name>
</gene>
<evidence type="ECO:0000256" key="7">
    <source>
        <dbReference type="ARBA" id="ARBA00023136"/>
    </source>
</evidence>
<feature type="transmembrane region" description="Helical" evidence="8">
    <location>
        <begin position="232"/>
        <end position="250"/>
    </location>
</feature>
<dbReference type="InterPro" id="IPR002781">
    <property type="entry name" value="TM_pro_TauE-like"/>
</dbReference>
<accession>A0A7W5Z3P9</accession>
<dbReference type="Pfam" id="PF01925">
    <property type="entry name" value="TauE"/>
    <property type="match status" value="1"/>
</dbReference>
<keyword evidence="6 8" id="KW-1133">Transmembrane helix</keyword>
<feature type="transmembrane region" description="Helical" evidence="8">
    <location>
        <begin position="180"/>
        <end position="198"/>
    </location>
</feature>